<gene>
    <name evidence="2" type="ORF">GCM10009627_23130</name>
</gene>
<proteinExistence type="predicted"/>
<organism evidence="2 3">
    <name type="scientific">Curtobacterium herbarum</name>
    <dbReference type="NCBI Taxonomy" id="150122"/>
    <lineage>
        <taxon>Bacteria</taxon>
        <taxon>Bacillati</taxon>
        <taxon>Actinomycetota</taxon>
        <taxon>Actinomycetes</taxon>
        <taxon>Micrococcales</taxon>
        <taxon>Microbacteriaceae</taxon>
        <taxon>Curtobacterium</taxon>
    </lineage>
</organism>
<evidence type="ECO:0000313" key="3">
    <source>
        <dbReference type="Proteomes" id="UP001501742"/>
    </source>
</evidence>
<name>A0ABN1ZEZ6_9MICO</name>
<feature type="transmembrane region" description="Helical" evidence="1">
    <location>
        <begin position="20"/>
        <end position="45"/>
    </location>
</feature>
<dbReference type="Proteomes" id="UP001501742">
    <property type="component" value="Unassembled WGS sequence"/>
</dbReference>
<protein>
    <recommendedName>
        <fullName evidence="4">Camelysin metallo-endopeptidase</fullName>
    </recommendedName>
</protein>
<keyword evidence="1" id="KW-1133">Transmembrane helix</keyword>
<dbReference type="RefSeq" id="WP_204607223.1">
    <property type="nucleotide sequence ID" value="NZ_BAAAJX010000011.1"/>
</dbReference>
<keyword evidence="1" id="KW-0812">Transmembrane</keyword>
<keyword evidence="1" id="KW-0472">Membrane</keyword>
<reference evidence="2 3" key="1">
    <citation type="journal article" date="2019" name="Int. J. Syst. Evol. Microbiol.">
        <title>The Global Catalogue of Microorganisms (GCM) 10K type strain sequencing project: providing services to taxonomists for standard genome sequencing and annotation.</title>
        <authorList>
            <consortium name="The Broad Institute Genomics Platform"/>
            <consortium name="The Broad Institute Genome Sequencing Center for Infectious Disease"/>
            <person name="Wu L."/>
            <person name="Ma J."/>
        </authorList>
    </citation>
    <scope>NUCLEOTIDE SEQUENCE [LARGE SCALE GENOMIC DNA]</scope>
    <source>
        <strain evidence="2 3">JCM 12140</strain>
    </source>
</reference>
<sequence length="196" mass="19561">MSATTTASGRHRAPRRNRWVWPAVLALVVAVVTALLGTSSTYALWNQAASTSASTVRSGTATLTVSQLTMDATPLAPGAASTGTFTVTNTGTVPLSTRVVTASARVTGTSTASTTVLGEVTLRYSVVTSTSACRAGTAGTSGRVATYDSGTDAGSVPAGGRRIGCVEMDLDTDAPQSLAGAGVSVTLTVTGTQVTS</sequence>
<accession>A0ABN1ZEZ6</accession>
<keyword evidence="3" id="KW-1185">Reference proteome</keyword>
<comment type="caution">
    <text evidence="2">The sequence shown here is derived from an EMBL/GenBank/DDBJ whole genome shotgun (WGS) entry which is preliminary data.</text>
</comment>
<evidence type="ECO:0008006" key="4">
    <source>
        <dbReference type="Google" id="ProtNLM"/>
    </source>
</evidence>
<dbReference type="EMBL" id="BAAAJX010000011">
    <property type="protein sequence ID" value="GAA1493967.1"/>
    <property type="molecule type" value="Genomic_DNA"/>
</dbReference>
<evidence type="ECO:0000256" key="1">
    <source>
        <dbReference type="SAM" id="Phobius"/>
    </source>
</evidence>
<evidence type="ECO:0000313" key="2">
    <source>
        <dbReference type="EMBL" id="GAA1493967.1"/>
    </source>
</evidence>